<feature type="region of interest" description="Disordered" evidence="1">
    <location>
        <begin position="1"/>
        <end position="21"/>
    </location>
</feature>
<accession>A0A9Q3C7U1</accession>
<keyword evidence="3" id="KW-1185">Reference proteome</keyword>
<evidence type="ECO:0000313" key="3">
    <source>
        <dbReference type="Proteomes" id="UP000765509"/>
    </source>
</evidence>
<evidence type="ECO:0000256" key="1">
    <source>
        <dbReference type="SAM" id="MobiDB-lite"/>
    </source>
</evidence>
<evidence type="ECO:0000313" key="2">
    <source>
        <dbReference type="EMBL" id="MBW0480104.1"/>
    </source>
</evidence>
<feature type="compositionally biased region" description="Polar residues" evidence="1">
    <location>
        <begin position="1"/>
        <end position="11"/>
    </location>
</feature>
<dbReference type="AlphaFoldDB" id="A0A9Q3C7U1"/>
<dbReference type="Proteomes" id="UP000765509">
    <property type="component" value="Unassembled WGS sequence"/>
</dbReference>
<proteinExistence type="predicted"/>
<reference evidence="2" key="1">
    <citation type="submission" date="2021-03" db="EMBL/GenBank/DDBJ databases">
        <title>Draft genome sequence of rust myrtle Austropuccinia psidii MF-1, a brazilian biotype.</title>
        <authorList>
            <person name="Quecine M.C."/>
            <person name="Pachon D.M.R."/>
            <person name="Bonatelli M.L."/>
            <person name="Correr F.H."/>
            <person name="Franceschini L.M."/>
            <person name="Leite T.F."/>
            <person name="Margarido G.R.A."/>
            <person name="Almeida C.A."/>
            <person name="Ferrarezi J.A."/>
            <person name="Labate C.A."/>
        </authorList>
    </citation>
    <scope>NUCLEOTIDE SEQUENCE</scope>
    <source>
        <strain evidence="2">MF-1</strain>
    </source>
</reference>
<gene>
    <name evidence="2" type="ORF">O181_019819</name>
</gene>
<dbReference type="OrthoDB" id="2506111at2759"/>
<dbReference type="EMBL" id="AVOT02005838">
    <property type="protein sequence ID" value="MBW0480104.1"/>
    <property type="molecule type" value="Genomic_DNA"/>
</dbReference>
<organism evidence="2 3">
    <name type="scientific">Austropuccinia psidii MF-1</name>
    <dbReference type="NCBI Taxonomy" id="1389203"/>
    <lineage>
        <taxon>Eukaryota</taxon>
        <taxon>Fungi</taxon>
        <taxon>Dikarya</taxon>
        <taxon>Basidiomycota</taxon>
        <taxon>Pucciniomycotina</taxon>
        <taxon>Pucciniomycetes</taxon>
        <taxon>Pucciniales</taxon>
        <taxon>Sphaerophragmiaceae</taxon>
        <taxon>Austropuccinia</taxon>
    </lineage>
</organism>
<evidence type="ECO:0008006" key="4">
    <source>
        <dbReference type="Google" id="ProtNLM"/>
    </source>
</evidence>
<name>A0A9Q3C7U1_9BASI</name>
<comment type="caution">
    <text evidence="2">The sequence shown here is derived from an EMBL/GenBank/DDBJ whole genome shotgun (WGS) entry which is preliminary data.</text>
</comment>
<protein>
    <recommendedName>
        <fullName evidence="4">DUF4939 domain-containing protein</fullName>
    </recommendedName>
</protein>
<sequence length="131" mass="15285">MDKIQADSSSEAPRPPAFKTSSMKAPDCFDWTQTFEVRSFIQSFQLIFKNNPEIFSQNRKGVLYAILFLITRAEKWIEPYLSNLTNQDPNDLLNSWTLFESQLLSQGLLGKKRVAWHSEIREITWETPKNK</sequence>